<reference evidence="2" key="1">
    <citation type="submission" date="2022-11" db="UniProtKB">
        <authorList>
            <consortium name="WormBaseParasite"/>
        </authorList>
    </citation>
    <scope>IDENTIFICATION</scope>
</reference>
<protein>
    <submittedName>
        <fullName evidence="2">Uncharacterized protein</fullName>
    </submittedName>
</protein>
<keyword evidence="1" id="KW-1185">Reference proteome</keyword>
<organism evidence="1 2">
    <name type="scientific">Romanomermis culicivorax</name>
    <name type="common">Nematode worm</name>
    <dbReference type="NCBI Taxonomy" id="13658"/>
    <lineage>
        <taxon>Eukaryota</taxon>
        <taxon>Metazoa</taxon>
        <taxon>Ecdysozoa</taxon>
        <taxon>Nematoda</taxon>
        <taxon>Enoplea</taxon>
        <taxon>Dorylaimia</taxon>
        <taxon>Mermithida</taxon>
        <taxon>Mermithoidea</taxon>
        <taxon>Mermithidae</taxon>
        <taxon>Romanomermis</taxon>
    </lineage>
</organism>
<dbReference type="Proteomes" id="UP000887565">
    <property type="component" value="Unplaced"/>
</dbReference>
<name>A0A915HUS8_ROMCU</name>
<evidence type="ECO:0000313" key="1">
    <source>
        <dbReference type="Proteomes" id="UP000887565"/>
    </source>
</evidence>
<dbReference type="WBParaSite" id="nRc.2.0.1.t05125-RA">
    <property type="protein sequence ID" value="nRc.2.0.1.t05125-RA"/>
    <property type="gene ID" value="nRc.2.0.1.g05125"/>
</dbReference>
<sequence length="61" mass="7145">MERFVRLLMMLPDSVLPTTILIVGRGHRFSKVGRCCFGGRFYRNATQFYNENAENPYENNN</sequence>
<evidence type="ECO:0000313" key="2">
    <source>
        <dbReference type="WBParaSite" id="nRc.2.0.1.t05125-RA"/>
    </source>
</evidence>
<dbReference type="AlphaFoldDB" id="A0A915HUS8"/>
<proteinExistence type="predicted"/>
<accession>A0A915HUS8</accession>